<evidence type="ECO:0000256" key="9">
    <source>
        <dbReference type="ARBA" id="ARBA00023235"/>
    </source>
</evidence>
<accession>A0A1F5E719</accession>
<feature type="site" description="Interaction with DNA" evidence="10">
    <location>
        <position position="83"/>
    </location>
</feature>
<feature type="active site" description="O-(5'-phospho-DNA)-tyrosine intermediate" evidence="10">
    <location>
        <position position="351"/>
    </location>
</feature>
<comment type="caution">
    <text evidence="14">The sequence shown here is derived from an EMBL/GenBank/DDBJ whole genome shotgun (WGS) entry which is preliminary data.</text>
</comment>
<dbReference type="GO" id="GO:0005694">
    <property type="term" value="C:chromosome"/>
    <property type="evidence" value="ECO:0007669"/>
    <property type="project" value="InterPro"/>
</dbReference>
<keyword evidence="9 10" id="KW-0413">Isomerase</keyword>
<keyword evidence="4" id="KW-0863">Zinc-finger</keyword>
<evidence type="ECO:0000313" key="15">
    <source>
        <dbReference type="Proteomes" id="UP000178583"/>
    </source>
</evidence>
<keyword evidence="5" id="KW-0862">Zinc</keyword>
<feature type="site" description="Interaction with DNA" evidence="10">
    <location>
        <position position="205"/>
    </location>
</feature>
<evidence type="ECO:0000256" key="6">
    <source>
        <dbReference type="ARBA" id="ARBA00022842"/>
    </source>
</evidence>
<dbReference type="InterPro" id="IPR003601">
    <property type="entry name" value="Topo_IA_2"/>
</dbReference>
<feature type="domain" description="Toprim" evidence="12">
    <location>
        <begin position="53"/>
        <end position="170"/>
    </location>
</feature>
<dbReference type="PRINTS" id="PR00417">
    <property type="entry name" value="PRTPISMRASEI"/>
</dbReference>
<dbReference type="PROSITE" id="PS00396">
    <property type="entry name" value="TOPO_IA_1"/>
    <property type="match status" value="1"/>
</dbReference>
<organism evidence="14 15">
    <name type="scientific">Candidatus Berkelbacteria bacterium RIFOXYA2_FULL_43_10</name>
    <dbReference type="NCBI Taxonomy" id="1797472"/>
    <lineage>
        <taxon>Bacteria</taxon>
        <taxon>Candidatus Berkelbacteria</taxon>
    </lineage>
</organism>
<keyword evidence="3" id="KW-0479">Metal-binding</keyword>
<comment type="catalytic activity">
    <reaction evidence="1 10">
        <text>ATP-independent breakage of single-stranded DNA, followed by passage and rejoining.</text>
        <dbReference type="EC" id="5.6.2.1"/>
    </reaction>
</comment>
<dbReference type="InterPro" id="IPR003602">
    <property type="entry name" value="Topo_IA_DNA-bd_dom"/>
</dbReference>
<dbReference type="Proteomes" id="UP000178583">
    <property type="component" value="Unassembled WGS sequence"/>
</dbReference>
<dbReference type="SMART" id="SM00493">
    <property type="entry name" value="TOPRIM"/>
    <property type="match status" value="1"/>
</dbReference>
<comment type="subunit">
    <text evidence="10">Monomer.</text>
</comment>
<feature type="region of interest" description="Interaction with DNA" evidence="10">
    <location>
        <begin position="220"/>
        <end position="225"/>
    </location>
</feature>
<feature type="site" description="Interaction with DNA" evidence="10">
    <location>
        <position position="543"/>
    </location>
</feature>
<feature type="site" description="Interaction with DNA" evidence="10">
    <location>
        <position position="353"/>
    </location>
</feature>
<evidence type="ECO:0000313" key="14">
    <source>
        <dbReference type="EMBL" id="OGD63173.1"/>
    </source>
</evidence>
<feature type="site" description="Interaction with DNA" evidence="10">
    <location>
        <position position="200"/>
    </location>
</feature>
<evidence type="ECO:0000256" key="7">
    <source>
        <dbReference type="ARBA" id="ARBA00023029"/>
    </source>
</evidence>
<dbReference type="InterPro" id="IPR034149">
    <property type="entry name" value="TOPRIM_TopoI"/>
</dbReference>
<evidence type="ECO:0000256" key="11">
    <source>
        <dbReference type="SAM" id="MobiDB-lite"/>
    </source>
</evidence>
<dbReference type="Gene3D" id="1.10.290.10">
    <property type="entry name" value="Topoisomerase I, domain 4"/>
    <property type="match status" value="1"/>
</dbReference>
<dbReference type="GO" id="GO:0008270">
    <property type="term" value="F:zinc ion binding"/>
    <property type="evidence" value="ECO:0007669"/>
    <property type="project" value="UniProtKB-KW"/>
</dbReference>
<feature type="site" description="Interaction with DNA" evidence="10">
    <location>
        <position position="196"/>
    </location>
</feature>
<dbReference type="SMART" id="SM00437">
    <property type="entry name" value="TOP1Ac"/>
    <property type="match status" value="1"/>
</dbReference>
<dbReference type="EC" id="5.6.2.1" evidence="10"/>
<evidence type="ECO:0000256" key="8">
    <source>
        <dbReference type="ARBA" id="ARBA00023125"/>
    </source>
</evidence>
<dbReference type="GO" id="GO:0006265">
    <property type="term" value="P:DNA topological change"/>
    <property type="evidence" value="ECO:0007669"/>
    <property type="project" value="UniProtKB-UniRule"/>
</dbReference>
<feature type="site" description="Interaction with DNA" evidence="10">
    <location>
        <position position="212"/>
    </location>
</feature>
<keyword evidence="8 10" id="KW-0238">DNA-binding</keyword>
<reference evidence="14 15" key="1">
    <citation type="journal article" date="2016" name="Nat. Commun.">
        <title>Thousands of microbial genomes shed light on interconnected biogeochemical processes in an aquifer system.</title>
        <authorList>
            <person name="Anantharaman K."/>
            <person name="Brown C.T."/>
            <person name="Hug L.A."/>
            <person name="Sharon I."/>
            <person name="Castelle C.J."/>
            <person name="Probst A.J."/>
            <person name="Thomas B.C."/>
            <person name="Singh A."/>
            <person name="Wilkins M.J."/>
            <person name="Karaoz U."/>
            <person name="Brodie E.L."/>
            <person name="Williams K.H."/>
            <person name="Hubbard S.S."/>
            <person name="Banfield J.F."/>
        </authorList>
    </citation>
    <scope>NUCLEOTIDE SEQUENCE [LARGE SCALE GENOMIC DNA]</scope>
</reference>
<feature type="site" description="Interaction with DNA" evidence="10">
    <location>
        <position position="197"/>
    </location>
</feature>
<dbReference type="InterPro" id="IPR023406">
    <property type="entry name" value="Topo_IA_AS"/>
</dbReference>
<dbReference type="Pfam" id="PF01396">
    <property type="entry name" value="Zn_ribbon_Top1"/>
    <property type="match status" value="3"/>
</dbReference>
<dbReference type="InterPro" id="IPR013824">
    <property type="entry name" value="Topo_IA_cen_sub1"/>
</dbReference>
<dbReference type="PANTHER" id="PTHR42785:SF1">
    <property type="entry name" value="DNA TOPOISOMERASE"/>
    <property type="match status" value="1"/>
</dbReference>
<name>A0A1F5E719_9BACT</name>
<dbReference type="PROSITE" id="PS50880">
    <property type="entry name" value="TOPRIM"/>
    <property type="match status" value="1"/>
</dbReference>
<feature type="domain" description="Topo IA-type catalytic" evidence="13">
    <location>
        <begin position="186"/>
        <end position="612"/>
    </location>
</feature>
<dbReference type="InterPro" id="IPR028612">
    <property type="entry name" value="Topoisom_1_IA"/>
</dbReference>
<dbReference type="InterPro" id="IPR013497">
    <property type="entry name" value="Topo_IA_cen"/>
</dbReference>
<dbReference type="EMBL" id="MEZY01000038">
    <property type="protein sequence ID" value="OGD63173.1"/>
    <property type="molecule type" value="Genomic_DNA"/>
</dbReference>
<dbReference type="InterPro" id="IPR023405">
    <property type="entry name" value="Topo_IA_core_domain"/>
</dbReference>
<protein>
    <recommendedName>
        <fullName evidence="10">DNA topoisomerase 1</fullName>
        <ecNumber evidence="10">5.6.2.1</ecNumber>
    </recommendedName>
    <alternativeName>
        <fullName evidence="10">DNA topoisomerase I</fullName>
    </alternativeName>
</protein>
<evidence type="ECO:0000256" key="5">
    <source>
        <dbReference type="ARBA" id="ARBA00022833"/>
    </source>
</evidence>
<feature type="region of interest" description="Disordered" evidence="11">
    <location>
        <begin position="760"/>
        <end position="792"/>
    </location>
</feature>
<comment type="similarity">
    <text evidence="2 10">Belongs to the type IA topoisomerase family.</text>
</comment>
<evidence type="ECO:0000259" key="12">
    <source>
        <dbReference type="PROSITE" id="PS50880"/>
    </source>
</evidence>
<feature type="compositionally biased region" description="Polar residues" evidence="11">
    <location>
        <begin position="768"/>
        <end position="792"/>
    </location>
</feature>
<dbReference type="InterPro" id="IPR000380">
    <property type="entry name" value="Topo_IA"/>
</dbReference>
<dbReference type="CDD" id="cd03363">
    <property type="entry name" value="TOPRIM_TopoIA_TopoI"/>
    <property type="match status" value="1"/>
</dbReference>
<evidence type="ECO:0000256" key="1">
    <source>
        <dbReference type="ARBA" id="ARBA00000213"/>
    </source>
</evidence>
<dbReference type="Pfam" id="PF01131">
    <property type="entry name" value="Topoisom_bac"/>
    <property type="match status" value="1"/>
</dbReference>
<proteinExistence type="inferred from homology"/>
<dbReference type="GO" id="GO:0003677">
    <property type="term" value="F:DNA binding"/>
    <property type="evidence" value="ECO:0007669"/>
    <property type="project" value="UniProtKB-KW"/>
</dbReference>
<evidence type="ECO:0000256" key="10">
    <source>
        <dbReference type="HAMAP-Rule" id="MF_00952"/>
    </source>
</evidence>
<gene>
    <name evidence="10" type="primary">topA</name>
    <name evidence="14" type="ORF">A2215_01800</name>
</gene>
<dbReference type="PANTHER" id="PTHR42785">
    <property type="entry name" value="DNA TOPOISOMERASE, TYPE IA, CORE"/>
    <property type="match status" value="1"/>
</dbReference>
<dbReference type="CDD" id="cd00186">
    <property type="entry name" value="TOP1Ac"/>
    <property type="match status" value="1"/>
</dbReference>
<evidence type="ECO:0000259" key="13">
    <source>
        <dbReference type="PROSITE" id="PS52039"/>
    </source>
</evidence>
<dbReference type="InterPro" id="IPR013826">
    <property type="entry name" value="Topo_IA_cen_sub3"/>
</dbReference>
<dbReference type="InterPro" id="IPR006171">
    <property type="entry name" value="TOPRIM_dom"/>
</dbReference>
<dbReference type="Gene3D" id="3.40.50.140">
    <property type="match status" value="1"/>
</dbReference>
<evidence type="ECO:0000256" key="4">
    <source>
        <dbReference type="ARBA" id="ARBA00022771"/>
    </source>
</evidence>
<dbReference type="Gene3D" id="3.30.65.10">
    <property type="entry name" value="Bacterial Topoisomerase I, domain 1"/>
    <property type="match status" value="3"/>
</dbReference>
<dbReference type="InterPro" id="IPR013825">
    <property type="entry name" value="Topo_IA_cen_sub2"/>
</dbReference>
<dbReference type="SUPFAM" id="SSF56712">
    <property type="entry name" value="Prokaryotic type I DNA topoisomerase"/>
    <property type="match status" value="1"/>
</dbReference>
<dbReference type="InterPro" id="IPR005733">
    <property type="entry name" value="TopoI_bac-type"/>
</dbReference>
<dbReference type="Pfam" id="PF01751">
    <property type="entry name" value="Toprim"/>
    <property type="match status" value="1"/>
</dbReference>
<dbReference type="SMART" id="SM00436">
    <property type="entry name" value="TOP1Bc"/>
    <property type="match status" value="1"/>
</dbReference>
<sequence>MLDDDGNERYFGECRRRKIPKKIIIFSKIRNPNVEIRNKFKILNNKLKKRAGMNLVIVESPAKAKTIEKYLGGGYKVLASYGHVRDLPAGKLGVDTKANYEPEYVVPDKAKKAVSILKKEASKSEKTYLATDLDREGEAIAWHIAQAVGLGNSKSETRNPKLERITFSEITRAAVERAIKNPRDLNMDLVDAQQARRVLDRLVGYKLSPLLWKKVKSGLSAGRVQSVAVRLVVEKEREILDFKTQEFWLVGVTLSKAEDELQFVAYLVEENGKPVDKFDIMGEKQAKNYEKLLEKAKYKIIDLKQEDALRRPSAPFTTSTLQMEASRKLSFSAKQTMMHAQRLYEAGHITYMRTDSTNLSLEAIKKVRALIGKKYGKEYLPESAQIYKTKTKRAQEAHEAIRPTHFEKGEVSPDGREQRLYDLILKRTVASQMKEAIVEMTQARILADVKEKLIFLAKGERVKFDGFIKVYTEGKDDVNGEESGTLPKLAKNEELDFHKFMADQKFTEPPKRYSEATLVKKLESLGIGRPSTYAPTMSTIQDRGYVKLEDRRFIPEEIGMIVNDLLVKHFPTTVDYKFTAKMEDNLDAVAEGEEEWQKVIDEFYIPFEKNLIVKGKELEKEEIMPVEELKEKCPKCKKPLIVRFGKFGKFVACSGYPECKYSRPLESKADKKSEVVEGDGTTEKLSEAEGEKCEKCGGKMMLKEGKFGKFLACDNYPKCKNTKSIVQGTGKKCPDCGDGEIIERRTKRGKKFWGCSKYPGCKWASWESPASENSKKLASSPTSRSGQDTSNK</sequence>
<dbReference type="GO" id="GO:0003917">
    <property type="term" value="F:DNA topoisomerase type I (single strand cut, ATP-independent) activity"/>
    <property type="evidence" value="ECO:0007669"/>
    <property type="project" value="UniProtKB-UniRule"/>
</dbReference>
<comment type="function">
    <text evidence="10">Releases the supercoiling and torsional tension of DNA, which is introduced during the DNA replication and transcription, by transiently cleaving and rejoining one strand of the DNA duplex. Introduces a single-strand break via transesterification at a target site in duplex DNA. The scissile phosphodiester is attacked by the catalytic tyrosine of the enzyme, resulting in the formation of a DNA-(5'-phosphotyrosyl)-enzyme intermediate and the expulsion of a 3'-OH DNA strand. The free DNA strand then undergoes passage around the unbroken strand, thus removing DNA supercoils. Finally, in the religation step, the DNA 3'-OH attacks the covalent intermediate to expel the active-site tyrosine and restore the DNA phosphodiester backbone.</text>
</comment>
<dbReference type="SUPFAM" id="SSF57783">
    <property type="entry name" value="Zinc beta-ribbon"/>
    <property type="match status" value="2"/>
</dbReference>
<dbReference type="HAMAP" id="MF_00952">
    <property type="entry name" value="Topoisom_1_prok"/>
    <property type="match status" value="1"/>
</dbReference>
<dbReference type="STRING" id="1797472.A2215_01800"/>
<dbReference type="InterPro" id="IPR013498">
    <property type="entry name" value="Topo_IA_Znf"/>
</dbReference>
<dbReference type="PROSITE" id="PS52039">
    <property type="entry name" value="TOPO_IA_2"/>
    <property type="match status" value="1"/>
</dbReference>
<dbReference type="Gene3D" id="1.10.460.10">
    <property type="entry name" value="Topoisomerase I, domain 2"/>
    <property type="match status" value="1"/>
</dbReference>
<dbReference type="NCBIfam" id="TIGR01051">
    <property type="entry name" value="topA_bact"/>
    <property type="match status" value="1"/>
</dbReference>
<keyword evidence="7 10" id="KW-0799">Topoisomerase</keyword>
<dbReference type="AlphaFoldDB" id="A0A1F5E719"/>
<keyword evidence="6" id="KW-0460">Magnesium</keyword>
<dbReference type="Gene3D" id="2.70.20.10">
    <property type="entry name" value="Topoisomerase I, domain 3"/>
    <property type="match status" value="1"/>
</dbReference>
<evidence type="ECO:0000256" key="3">
    <source>
        <dbReference type="ARBA" id="ARBA00022723"/>
    </source>
</evidence>
<evidence type="ECO:0000256" key="2">
    <source>
        <dbReference type="ARBA" id="ARBA00009446"/>
    </source>
</evidence>